<evidence type="ECO:0000256" key="3">
    <source>
        <dbReference type="ARBA" id="ARBA00022630"/>
    </source>
</evidence>
<dbReference type="InterPro" id="IPR003097">
    <property type="entry name" value="CysJ-like_FAD-binding"/>
</dbReference>
<dbReference type="InterPro" id="IPR017927">
    <property type="entry name" value="FAD-bd_FR_type"/>
</dbReference>
<dbReference type="Proteomes" id="UP000219020">
    <property type="component" value="Unassembled WGS sequence"/>
</dbReference>
<comment type="function">
    <text evidence="11">Component of the sulfite reductase complex that catalyzes the 6-electron reduction of sulfite to sulfide. This is one of several activities required for the biosynthesis of L-cysteine from sulfate. The flavoprotein component catalyzes the electron flow from NADPH -&gt; FAD -&gt; FMN to the hemoprotein component.</text>
</comment>
<evidence type="ECO:0000259" key="13">
    <source>
        <dbReference type="PROSITE" id="PS50902"/>
    </source>
</evidence>
<dbReference type="GO" id="GO:0004783">
    <property type="term" value="F:sulfite reductase (NADPH) activity"/>
    <property type="evidence" value="ECO:0007669"/>
    <property type="project" value="UniProtKB-EC"/>
</dbReference>
<dbReference type="UniPathway" id="UPA00140">
    <property type="reaction ID" value="UER00207"/>
</dbReference>
<dbReference type="AlphaFoldDB" id="A0A2A5T3M4"/>
<dbReference type="Gene3D" id="1.20.990.10">
    <property type="entry name" value="NADPH-cytochrome p450 Reductase, Chain A, domain 3"/>
    <property type="match status" value="1"/>
</dbReference>
<evidence type="ECO:0000256" key="11">
    <source>
        <dbReference type="PIRNR" id="PIRNR000207"/>
    </source>
</evidence>
<keyword evidence="7 11" id="KW-0249">Electron transport</keyword>
<dbReference type="Gene3D" id="3.40.50.80">
    <property type="entry name" value="Nucleotide-binding domain of ferredoxin-NADP reductase (FNR) module"/>
    <property type="match status" value="1"/>
</dbReference>
<evidence type="ECO:0000256" key="7">
    <source>
        <dbReference type="ARBA" id="ARBA00022982"/>
    </source>
</evidence>
<feature type="domain" description="FAD-binding FR-type" evidence="14">
    <location>
        <begin position="240"/>
        <end position="454"/>
    </location>
</feature>
<keyword evidence="3 11" id="KW-0285">Flavoprotein</keyword>
<evidence type="ECO:0000256" key="5">
    <source>
        <dbReference type="ARBA" id="ARBA00022827"/>
    </source>
</evidence>
<dbReference type="Pfam" id="PF00175">
    <property type="entry name" value="NAD_binding_1"/>
    <property type="match status" value="1"/>
</dbReference>
<feature type="domain" description="Flavodoxin-like" evidence="13">
    <location>
        <begin position="71"/>
        <end position="209"/>
    </location>
</feature>
<dbReference type="GO" id="GO:0070814">
    <property type="term" value="P:hydrogen sulfide biosynthetic process"/>
    <property type="evidence" value="ECO:0007669"/>
    <property type="project" value="UniProtKB-UniPathway"/>
</dbReference>
<dbReference type="GO" id="GO:0010181">
    <property type="term" value="F:FMN binding"/>
    <property type="evidence" value="ECO:0007669"/>
    <property type="project" value="InterPro"/>
</dbReference>
<evidence type="ECO:0000313" key="16">
    <source>
        <dbReference type="Proteomes" id="UP000219020"/>
    </source>
</evidence>
<evidence type="ECO:0000256" key="12">
    <source>
        <dbReference type="PIRSR" id="PIRSR000207-1"/>
    </source>
</evidence>
<dbReference type="RefSeq" id="WP_097356530.1">
    <property type="nucleotide sequence ID" value="NZ_CAWNJE010000009.1"/>
</dbReference>
<evidence type="ECO:0000256" key="6">
    <source>
        <dbReference type="ARBA" id="ARBA00022857"/>
    </source>
</evidence>
<organism evidence="15 16">
    <name type="scientific">Candidatus Enterovibrio escicola</name>
    <dbReference type="NCBI Taxonomy" id="1927127"/>
    <lineage>
        <taxon>Bacteria</taxon>
        <taxon>Pseudomonadati</taxon>
        <taxon>Pseudomonadota</taxon>
        <taxon>Gammaproteobacteria</taxon>
        <taxon>Vibrionales</taxon>
        <taxon>Vibrionaceae</taxon>
        <taxon>Enterovibrio</taxon>
    </lineage>
</organism>
<comment type="cofactor">
    <cofactor evidence="11 12">
        <name>FAD</name>
        <dbReference type="ChEBI" id="CHEBI:57692"/>
    </cofactor>
    <text evidence="11 12">Binds 1 FAD per subunit.</text>
</comment>
<comment type="cofactor">
    <cofactor evidence="11 12">
        <name>FMN</name>
        <dbReference type="ChEBI" id="CHEBI:58210"/>
    </cofactor>
    <text evidence="11 12">Binds 1 FMN per subunit.</text>
</comment>
<dbReference type="InterPro" id="IPR008254">
    <property type="entry name" value="Flavodoxin/NO_synth"/>
</dbReference>
<keyword evidence="1 11" id="KW-0813">Transport</keyword>
<dbReference type="GO" id="GO:0005829">
    <property type="term" value="C:cytosol"/>
    <property type="evidence" value="ECO:0007669"/>
    <property type="project" value="TreeGrafter"/>
</dbReference>
<dbReference type="CDD" id="cd06199">
    <property type="entry name" value="SiR"/>
    <property type="match status" value="1"/>
</dbReference>
<feature type="binding site" evidence="12">
    <location>
        <position position="605"/>
    </location>
    <ligand>
        <name>FAD</name>
        <dbReference type="ChEBI" id="CHEBI:57692"/>
    </ligand>
</feature>
<evidence type="ECO:0000256" key="1">
    <source>
        <dbReference type="ARBA" id="ARBA00022448"/>
    </source>
</evidence>
<dbReference type="SUPFAM" id="SSF63380">
    <property type="entry name" value="Riboflavin synthase domain-like"/>
    <property type="match status" value="1"/>
</dbReference>
<feature type="binding site" evidence="12">
    <location>
        <begin position="392"/>
        <end position="395"/>
    </location>
    <ligand>
        <name>FAD</name>
        <dbReference type="ChEBI" id="CHEBI:57692"/>
    </ligand>
</feature>
<accession>A0A2A5T3M4</accession>
<dbReference type="PROSITE" id="PS50902">
    <property type="entry name" value="FLAVODOXIN_LIKE"/>
    <property type="match status" value="1"/>
</dbReference>
<feature type="binding site" evidence="12">
    <location>
        <begin position="160"/>
        <end position="169"/>
    </location>
    <ligand>
        <name>FMN</name>
        <dbReference type="ChEBI" id="CHEBI:58210"/>
    </ligand>
</feature>
<gene>
    <name evidence="15" type="ORF">BTN49_1720</name>
</gene>
<comment type="pathway">
    <text evidence="11">Sulfur metabolism; hydrogen sulfide biosynthesis; hydrogen sulfide from sulfite (NADPH route): step 1/1.</text>
</comment>
<comment type="caution">
    <text evidence="15">The sequence shown here is derived from an EMBL/GenBank/DDBJ whole genome shotgun (WGS) entry which is preliminary data.</text>
</comment>
<keyword evidence="16" id="KW-1185">Reference proteome</keyword>
<sequence>MLLTELSVQDNPLDDQQIDQLRELTSELTPQQMAWISGYFLGLSQTSATAIRKPQLPIPEISTKKKPVGKLTIIYASQTGNAKGVAQMLEVQAKVNGIEVMLYSADDYKLRDLAMETHLVLIASTNGKGEPPDNAILLHEFFESGKIPNLDDLQYAVMGLGDSSYDFFCQTGKDFDAFFSKLGAKAILPRVDCDVDYDADAKSWSVSVLAKIKESLNSDPIVVPLYGAKSIETVSTYTKQNPYATKVVINQKITGRDSSKDVRHIEIDLSDSGLTYQPGDALGVYYLNSTELVNEILAKVSLAGDEVVDIGSESLSLRQALTEKFEITSANPQQVAMYAELSGSKRLQKKANNKNELLHYANNTQIVDVLGEKKTNLSAQQLVRLLRKLMPRLYSIASSQEHVGKEVHLTVTLVEFQYGNNTRYGGASSFLAYRAEESGTVKVFVEYNKHFKLPVDDNIPLIMIGSGSGIAPFRAFMQERDVRGADGKNWLIFGDRTFSQDFLYQVEWQKFLKQGLLTKIDLAFSRDQIDKVYVQHRIIEQAKTIWQWMQGGAYLYVCGDATHMAKDVHEVLLQVVEQQGGTNRKGAESYLNEMRKTKRYQKDVY</sequence>
<proteinExistence type="predicted"/>
<dbReference type="InterPro" id="IPR010199">
    <property type="entry name" value="CysJ"/>
</dbReference>
<dbReference type="Pfam" id="PF00667">
    <property type="entry name" value="FAD_binding_1"/>
    <property type="match status" value="1"/>
</dbReference>
<dbReference type="NCBIfam" id="TIGR01931">
    <property type="entry name" value="cysJ"/>
    <property type="match status" value="1"/>
</dbReference>
<dbReference type="GeneID" id="66951754"/>
<dbReference type="InterPro" id="IPR017938">
    <property type="entry name" value="Riboflavin_synthase-like_b-brl"/>
</dbReference>
<keyword evidence="8 11" id="KW-0560">Oxidoreductase</keyword>
<dbReference type="InterPro" id="IPR023173">
    <property type="entry name" value="NADPH_Cyt_P450_Rdtase_alpha"/>
</dbReference>
<evidence type="ECO:0000313" key="15">
    <source>
        <dbReference type="EMBL" id="PCS22756.1"/>
    </source>
</evidence>
<dbReference type="FunFam" id="3.40.50.80:FF:000001">
    <property type="entry name" value="NADPH--cytochrome P450 reductase 1"/>
    <property type="match status" value="1"/>
</dbReference>
<feature type="binding site" evidence="12">
    <location>
        <begin position="77"/>
        <end position="82"/>
    </location>
    <ligand>
        <name>FMN</name>
        <dbReference type="ChEBI" id="CHEBI:58210"/>
    </ligand>
</feature>
<evidence type="ECO:0000256" key="2">
    <source>
        <dbReference type="ARBA" id="ARBA00022605"/>
    </source>
</evidence>
<evidence type="ECO:0000256" key="9">
    <source>
        <dbReference type="ARBA" id="ARBA00023192"/>
    </source>
</evidence>
<name>A0A2A5T3M4_9GAMM</name>
<keyword evidence="5 11" id="KW-0274">FAD</keyword>
<dbReference type="PRINTS" id="PR00371">
    <property type="entry name" value="FPNCR"/>
</dbReference>
<evidence type="ECO:0000259" key="14">
    <source>
        <dbReference type="PROSITE" id="PS51384"/>
    </source>
</evidence>
<dbReference type="GO" id="GO:0050660">
    <property type="term" value="F:flavin adenine dinucleotide binding"/>
    <property type="evidence" value="ECO:0007669"/>
    <property type="project" value="InterPro"/>
</dbReference>
<dbReference type="EC" id="1.8.1.2" evidence="11"/>
<dbReference type="Gene3D" id="3.40.50.360">
    <property type="match status" value="1"/>
</dbReference>
<feature type="binding site" evidence="12">
    <location>
        <begin position="525"/>
        <end position="526"/>
    </location>
    <ligand>
        <name>NADP(+)</name>
        <dbReference type="ChEBI" id="CHEBI:58349"/>
    </ligand>
</feature>
<keyword evidence="2 11" id="KW-0028">Amino-acid biosynthesis</keyword>
<dbReference type="PIRSF" id="PIRSF000207">
    <property type="entry name" value="SiR-FP_CysJ"/>
    <property type="match status" value="1"/>
</dbReference>
<dbReference type="InterPro" id="IPR001709">
    <property type="entry name" value="Flavoprot_Pyr_Nucl_cyt_Rdtase"/>
</dbReference>
<dbReference type="InterPro" id="IPR001094">
    <property type="entry name" value="Flavdoxin-like"/>
</dbReference>
<dbReference type="PROSITE" id="PS51384">
    <property type="entry name" value="FAD_FR"/>
    <property type="match status" value="1"/>
</dbReference>
<dbReference type="PANTHER" id="PTHR19384:SF128">
    <property type="entry name" value="NADPH OXIDOREDUCTASE A"/>
    <property type="match status" value="1"/>
</dbReference>
<dbReference type="SUPFAM" id="SSF52343">
    <property type="entry name" value="Ferredoxin reductase-like, C-terminal NADP-linked domain"/>
    <property type="match status" value="1"/>
</dbReference>
<evidence type="ECO:0000256" key="8">
    <source>
        <dbReference type="ARBA" id="ARBA00023002"/>
    </source>
</evidence>
<feature type="binding site" evidence="12">
    <location>
        <begin position="425"/>
        <end position="428"/>
    </location>
    <ligand>
        <name>FAD</name>
        <dbReference type="ChEBI" id="CHEBI:57692"/>
    </ligand>
</feature>
<keyword evidence="9 11" id="KW-0198">Cysteine biosynthesis</keyword>
<dbReference type="Pfam" id="PF00258">
    <property type="entry name" value="Flavodoxin_1"/>
    <property type="match status" value="1"/>
</dbReference>
<feature type="binding site" evidence="12">
    <location>
        <position position="567"/>
    </location>
    <ligand>
        <name>NADP(+)</name>
        <dbReference type="ChEBI" id="CHEBI:58349"/>
    </ligand>
</feature>
<evidence type="ECO:0000256" key="4">
    <source>
        <dbReference type="ARBA" id="ARBA00022643"/>
    </source>
</evidence>
<comment type="subunit">
    <text evidence="11">Alpha(8)-beta(8). The alpha component is a flavoprotein, the beta component is a hemoprotein.</text>
</comment>
<feature type="binding site" evidence="12">
    <location>
        <position position="328"/>
    </location>
    <ligand>
        <name>FAD</name>
        <dbReference type="ChEBI" id="CHEBI:57692"/>
    </ligand>
</feature>
<comment type="catalytic activity">
    <reaction evidence="10 11">
        <text>hydrogen sulfide + 3 NADP(+) + 3 H2O = sulfite + 3 NADPH + 4 H(+)</text>
        <dbReference type="Rhea" id="RHEA:13801"/>
        <dbReference type="ChEBI" id="CHEBI:15377"/>
        <dbReference type="ChEBI" id="CHEBI:15378"/>
        <dbReference type="ChEBI" id="CHEBI:17359"/>
        <dbReference type="ChEBI" id="CHEBI:29919"/>
        <dbReference type="ChEBI" id="CHEBI:57783"/>
        <dbReference type="ChEBI" id="CHEBI:58349"/>
        <dbReference type="EC" id="1.8.1.2"/>
    </reaction>
</comment>
<dbReference type="GO" id="GO:0019344">
    <property type="term" value="P:cysteine biosynthetic process"/>
    <property type="evidence" value="ECO:0007669"/>
    <property type="project" value="UniProtKB-KW"/>
</dbReference>
<dbReference type="InterPro" id="IPR029039">
    <property type="entry name" value="Flavoprotein-like_sf"/>
</dbReference>
<dbReference type="InterPro" id="IPR001433">
    <property type="entry name" value="OxRdtase_FAD/NAD-bd"/>
</dbReference>
<dbReference type="InterPro" id="IPR039261">
    <property type="entry name" value="FNR_nucleotide-bd"/>
</dbReference>
<dbReference type="PANTHER" id="PTHR19384">
    <property type="entry name" value="NITRIC OXIDE SYNTHASE-RELATED"/>
    <property type="match status" value="1"/>
</dbReference>
<evidence type="ECO:0000256" key="10">
    <source>
        <dbReference type="ARBA" id="ARBA00052219"/>
    </source>
</evidence>
<keyword evidence="6 11" id="KW-0521">NADP</keyword>
<feature type="binding site" evidence="12">
    <location>
        <begin position="124"/>
        <end position="127"/>
    </location>
    <ligand>
        <name>FMN</name>
        <dbReference type="ChEBI" id="CHEBI:58210"/>
    </ligand>
</feature>
<dbReference type="EMBL" id="NBYY01000015">
    <property type="protein sequence ID" value="PCS22756.1"/>
    <property type="molecule type" value="Genomic_DNA"/>
</dbReference>
<dbReference type="Gene3D" id="2.40.30.10">
    <property type="entry name" value="Translation factors"/>
    <property type="match status" value="1"/>
</dbReference>
<reference evidence="16" key="1">
    <citation type="submission" date="2017-04" db="EMBL/GenBank/DDBJ databases">
        <title>Genome evolution of the luminous symbionts of deep sea anglerfish.</title>
        <authorList>
            <person name="Hendry T.A."/>
        </authorList>
    </citation>
    <scope>NUCLEOTIDE SEQUENCE [LARGE SCALE GENOMIC DNA]</scope>
</reference>
<dbReference type="PRINTS" id="PR00369">
    <property type="entry name" value="FLAVODOXIN"/>
</dbReference>
<dbReference type="SUPFAM" id="SSF52218">
    <property type="entry name" value="Flavoproteins"/>
    <property type="match status" value="1"/>
</dbReference>
<keyword evidence="4 11" id="KW-0288">FMN</keyword>
<protein>
    <recommendedName>
        <fullName evidence="11">Sulfite reductase [NADPH] flavoprotein alpha-component</fullName>
        <shortName evidence="11">SiR-FP</shortName>
        <ecNumber evidence="11">1.8.1.2</ecNumber>
    </recommendedName>
</protein>
<feature type="binding site" evidence="12">
    <location>
        <begin position="531"/>
        <end position="535"/>
    </location>
    <ligand>
        <name>NADP(+)</name>
        <dbReference type="ChEBI" id="CHEBI:58349"/>
    </ligand>
</feature>